<comment type="similarity">
    <text evidence="1">Belongs to the bacterial microcompartments protein family. CsoS1 subfamily.</text>
</comment>
<evidence type="ECO:0000256" key="1">
    <source>
        <dbReference type="ARBA" id="ARBA00023780"/>
    </source>
</evidence>
<dbReference type="GO" id="GO:0031469">
    <property type="term" value="C:bacterial microcompartment"/>
    <property type="evidence" value="ECO:0007669"/>
    <property type="project" value="UniProtKB-SubCell"/>
</dbReference>
<evidence type="ECO:0000259" key="4">
    <source>
        <dbReference type="PROSITE" id="PS51930"/>
    </source>
</evidence>
<dbReference type="SMART" id="SM00877">
    <property type="entry name" value="BMC"/>
    <property type="match status" value="1"/>
</dbReference>
<dbReference type="InterPro" id="IPR044872">
    <property type="entry name" value="CcmK/CsoS1_BMC"/>
</dbReference>
<dbReference type="Gene3D" id="3.30.70.1710">
    <property type="match status" value="1"/>
</dbReference>
<reference evidence="5" key="1">
    <citation type="submission" date="2021-10" db="EMBL/GenBank/DDBJ databases">
        <title>Anaerobic single-cell dispensing facilitates the cultivation of human gut bacteria.</title>
        <authorList>
            <person name="Afrizal A."/>
        </authorList>
    </citation>
    <scope>NUCLEOTIDE SEQUENCE</scope>
    <source>
        <strain evidence="5">CLA-AA-H272</strain>
    </source>
</reference>
<dbReference type="Proteomes" id="UP001199319">
    <property type="component" value="Unassembled WGS sequence"/>
</dbReference>
<dbReference type="InterPro" id="IPR020808">
    <property type="entry name" value="Bact_microcomp_CS"/>
</dbReference>
<evidence type="ECO:0000313" key="5">
    <source>
        <dbReference type="EMBL" id="MCC2129434.1"/>
    </source>
</evidence>
<protein>
    <submittedName>
        <fullName evidence="5">BMC domain-containing protein</fullName>
    </submittedName>
</protein>
<evidence type="ECO:0000256" key="2">
    <source>
        <dbReference type="ARBA" id="ARBA00024322"/>
    </source>
</evidence>
<keyword evidence="3" id="KW-1283">Bacterial microcompartment</keyword>
<evidence type="ECO:0000256" key="3">
    <source>
        <dbReference type="ARBA" id="ARBA00024446"/>
    </source>
</evidence>
<dbReference type="AlphaFoldDB" id="A0AAE3ADR8"/>
<dbReference type="InterPro" id="IPR000249">
    <property type="entry name" value="BMC_dom"/>
</dbReference>
<gene>
    <name evidence="5" type="ORF">LKD37_07895</name>
</gene>
<dbReference type="PANTHER" id="PTHR33941:SF11">
    <property type="entry name" value="BACTERIAL MICROCOMPARTMENT SHELL PROTEIN PDUJ"/>
    <property type="match status" value="1"/>
</dbReference>
<sequence>MRSWGFIEVVGYIPAVAAADAMVKAADVTLAGCEVIGGGYVTVAVTGEIGAIRTAVDAGAAAAKQAGQLHCAHVIARPAEGAAKVVGLKLSDDKE</sequence>
<keyword evidence="6" id="KW-1185">Reference proteome</keyword>
<proteinExistence type="inferred from homology"/>
<organism evidence="5 6">
    <name type="scientific">Brotocaccenecus cirricatena</name>
    <dbReference type="NCBI Taxonomy" id="3064195"/>
    <lineage>
        <taxon>Bacteria</taxon>
        <taxon>Bacillati</taxon>
        <taxon>Bacillota</taxon>
        <taxon>Clostridia</taxon>
        <taxon>Eubacteriales</taxon>
        <taxon>Oscillospiraceae</taxon>
        <taxon>Brotocaccenecus</taxon>
    </lineage>
</organism>
<dbReference type="RefSeq" id="WP_302928714.1">
    <property type="nucleotide sequence ID" value="NZ_JAJEPW010000019.1"/>
</dbReference>
<comment type="caution">
    <text evidence="5">The sequence shown here is derived from an EMBL/GenBank/DDBJ whole genome shotgun (WGS) entry which is preliminary data.</text>
</comment>
<accession>A0AAE3ADR8</accession>
<dbReference type="SUPFAM" id="SSF143414">
    <property type="entry name" value="CcmK-like"/>
    <property type="match status" value="1"/>
</dbReference>
<dbReference type="PROSITE" id="PS51930">
    <property type="entry name" value="BMC_2"/>
    <property type="match status" value="1"/>
</dbReference>
<feature type="domain" description="BMC" evidence="4">
    <location>
        <begin position="3"/>
        <end position="87"/>
    </location>
</feature>
<evidence type="ECO:0000313" key="6">
    <source>
        <dbReference type="Proteomes" id="UP001199319"/>
    </source>
</evidence>
<comment type="subcellular location">
    <subcellularLocation>
        <location evidence="2">Bacterial microcompartment</location>
    </subcellularLocation>
</comment>
<dbReference type="PANTHER" id="PTHR33941">
    <property type="entry name" value="PROPANEDIOL UTILIZATION PROTEIN PDUA"/>
    <property type="match status" value="1"/>
</dbReference>
<dbReference type="EMBL" id="JAJEPW010000019">
    <property type="protein sequence ID" value="MCC2129434.1"/>
    <property type="molecule type" value="Genomic_DNA"/>
</dbReference>
<dbReference type="Pfam" id="PF00936">
    <property type="entry name" value="BMC"/>
    <property type="match status" value="1"/>
</dbReference>
<name>A0AAE3ADR8_9FIRM</name>
<dbReference type="InterPro" id="IPR037233">
    <property type="entry name" value="CcmK-like_sf"/>
</dbReference>
<dbReference type="InterPro" id="IPR050575">
    <property type="entry name" value="BMC_shell"/>
</dbReference>
<dbReference type="PROSITE" id="PS01139">
    <property type="entry name" value="BMC_1"/>
    <property type="match status" value="1"/>
</dbReference>